<evidence type="ECO:0000256" key="2">
    <source>
        <dbReference type="ARBA" id="ARBA00006434"/>
    </source>
</evidence>
<accession>A0A1B6C5U6</accession>
<feature type="transmembrane region" description="Helical" evidence="12">
    <location>
        <begin position="483"/>
        <end position="505"/>
    </location>
</feature>
<keyword evidence="5 12" id="KW-0812">Transmembrane</keyword>
<evidence type="ECO:0000256" key="9">
    <source>
        <dbReference type="ARBA" id="ARBA00023136"/>
    </source>
</evidence>
<keyword evidence="6 12" id="KW-1133">Transmembrane helix</keyword>
<dbReference type="InterPro" id="IPR038377">
    <property type="entry name" value="Na/Glc_symporter_sf"/>
</dbReference>
<dbReference type="InterPro" id="IPR051163">
    <property type="entry name" value="Sodium:Solute_Symporter_SSF"/>
</dbReference>
<feature type="transmembrane region" description="Helical" evidence="12">
    <location>
        <begin position="127"/>
        <end position="149"/>
    </location>
</feature>
<keyword evidence="9 12" id="KW-0472">Membrane</keyword>
<evidence type="ECO:0000313" key="13">
    <source>
        <dbReference type="EMBL" id="JAS08600.1"/>
    </source>
</evidence>
<gene>
    <name evidence="13" type="ORF">g.2141</name>
</gene>
<feature type="transmembrane region" description="Helical" evidence="12">
    <location>
        <begin position="170"/>
        <end position="195"/>
    </location>
</feature>
<evidence type="ECO:0008006" key="14">
    <source>
        <dbReference type="Google" id="ProtNLM"/>
    </source>
</evidence>
<feature type="transmembrane region" description="Helical" evidence="12">
    <location>
        <begin position="563"/>
        <end position="584"/>
    </location>
</feature>
<evidence type="ECO:0000256" key="1">
    <source>
        <dbReference type="ARBA" id="ARBA00004651"/>
    </source>
</evidence>
<feature type="transmembrane region" description="Helical" evidence="12">
    <location>
        <begin position="278"/>
        <end position="300"/>
    </location>
</feature>
<dbReference type="NCBIfam" id="TIGR00813">
    <property type="entry name" value="sss"/>
    <property type="match status" value="1"/>
</dbReference>
<sequence>LSPPIEIIYVYIIVFYYRFVKHCCRPTVKKNRSFITVVLNILTVMNSNNLFTWVEYIVFATMLAISVAIGLYFGCYKKNQNTVSEYLFGGKNMSTFPITVSLLASTVSGITLIGLPSEVYVYGTQYFAVVFSMGITMFVIIQFFIPVFFKLQLPTLYKYLELRFNRSVRVLASGVFAVALLTHIPVVVYIPALAFSQVSGVGVHMITPFVGLICIFYTTLGGLKAVVWTDTIQSFLIFLSMIVVVIMGCTSLGGFANIFEISAQGERLELFNFDPDPFARTTFWTMVIGCSFSLLSYQAVHPGTIQRFTAVSSESSAKVVMFWFGIGFIVLKILTTLLGLMIYANYHGCDPLATGMIKKSGQLLPLYVMHLGGDIPGFSGLFIAGVVSSALSIMSASLNTVAGTIYQDFVTLFYKTNSEATASLIMKVIVVIVGVISILLVFVVERLGTIIQMALSLGGMTHGPLLSVFLLGMFFPWANYKGAMIGTLTSLVVMAWLVIGTQTAIAETRLTFPGKVTSIKDCPENFTYVPDYNTSLSRLSSYTGPASPVVADDSVPQMYKLSYMYYNFLGAVIGIVVGLVVSFVTGAQDISKLNPDLLVPQLRKFIPEGRKSTEAISSIHGQMYGKNQMENNHSLEDTM</sequence>
<evidence type="ECO:0000256" key="8">
    <source>
        <dbReference type="ARBA" id="ARBA00023065"/>
    </source>
</evidence>
<dbReference type="GO" id="GO:0015293">
    <property type="term" value="F:symporter activity"/>
    <property type="evidence" value="ECO:0007669"/>
    <property type="project" value="TreeGrafter"/>
</dbReference>
<evidence type="ECO:0000256" key="7">
    <source>
        <dbReference type="ARBA" id="ARBA00023053"/>
    </source>
</evidence>
<evidence type="ECO:0000256" key="12">
    <source>
        <dbReference type="SAM" id="Phobius"/>
    </source>
</evidence>
<dbReference type="GO" id="GO:0006814">
    <property type="term" value="P:sodium ion transport"/>
    <property type="evidence" value="ECO:0007669"/>
    <property type="project" value="UniProtKB-KW"/>
</dbReference>
<evidence type="ECO:0000256" key="4">
    <source>
        <dbReference type="ARBA" id="ARBA00022475"/>
    </source>
</evidence>
<organism evidence="13">
    <name type="scientific">Clastoptera arizonana</name>
    <name type="common">Arizona spittle bug</name>
    <dbReference type="NCBI Taxonomy" id="38151"/>
    <lineage>
        <taxon>Eukaryota</taxon>
        <taxon>Metazoa</taxon>
        <taxon>Ecdysozoa</taxon>
        <taxon>Arthropoda</taxon>
        <taxon>Hexapoda</taxon>
        <taxon>Insecta</taxon>
        <taxon>Pterygota</taxon>
        <taxon>Neoptera</taxon>
        <taxon>Paraneoptera</taxon>
        <taxon>Hemiptera</taxon>
        <taxon>Auchenorrhyncha</taxon>
        <taxon>Cercopoidea</taxon>
        <taxon>Clastopteridae</taxon>
        <taxon>Clastoptera</taxon>
    </lineage>
</organism>
<dbReference type="PROSITE" id="PS50283">
    <property type="entry name" value="NA_SOLUT_SYMP_3"/>
    <property type="match status" value="1"/>
</dbReference>
<proteinExistence type="inferred from homology"/>
<reference evidence="13" key="1">
    <citation type="submission" date="2015-12" db="EMBL/GenBank/DDBJ databases">
        <title>De novo transcriptome assembly of four potential Pierce s Disease insect vectors from Arizona vineyards.</title>
        <authorList>
            <person name="Tassone E.E."/>
        </authorList>
    </citation>
    <scope>NUCLEOTIDE SEQUENCE</scope>
</reference>
<feature type="transmembrane region" description="Helical" evidence="12">
    <location>
        <begin position="96"/>
        <end position="115"/>
    </location>
</feature>
<dbReference type="AlphaFoldDB" id="A0A1B6C5U6"/>
<dbReference type="Pfam" id="PF00474">
    <property type="entry name" value="SSF"/>
    <property type="match status" value="1"/>
</dbReference>
<dbReference type="CDD" id="cd11492">
    <property type="entry name" value="SLC5sbd_NIS-SMVT"/>
    <property type="match status" value="1"/>
</dbReference>
<evidence type="ECO:0000256" key="10">
    <source>
        <dbReference type="ARBA" id="ARBA00023201"/>
    </source>
</evidence>
<keyword evidence="3" id="KW-0813">Transport</keyword>
<dbReference type="Gene3D" id="1.20.1730.10">
    <property type="entry name" value="Sodium/glucose cotransporter"/>
    <property type="match status" value="1"/>
</dbReference>
<evidence type="ECO:0000256" key="5">
    <source>
        <dbReference type="ARBA" id="ARBA00022692"/>
    </source>
</evidence>
<keyword evidence="4" id="KW-1003">Cell membrane</keyword>
<feature type="transmembrane region" description="Helical" evidence="12">
    <location>
        <begin position="424"/>
        <end position="444"/>
    </location>
</feature>
<protein>
    <recommendedName>
        <fullName evidence="14">Sodium-coupled monocarboxylate transporter 1</fullName>
    </recommendedName>
</protein>
<dbReference type="PANTHER" id="PTHR42985:SF21">
    <property type="entry name" value="SODIUM-DEPENDENT MULTIVITAMIN TRANSPORTER-LIKE PROTEIN"/>
    <property type="match status" value="1"/>
</dbReference>
<feature type="transmembrane region" description="Helical" evidence="12">
    <location>
        <begin position="201"/>
        <end position="223"/>
    </location>
</feature>
<keyword evidence="10" id="KW-0739">Sodium transport</keyword>
<dbReference type="PANTHER" id="PTHR42985">
    <property type="entry name" value="SODIUM-COUPLED MONOCARBOXYLATE TRANSPORTER"/>
    <property type="match status" value="1"/>
</dbReference>
<evidence type="ECO:0000256" key="11">
    <source>
        <dbReference type="RuleBase" id="RU362091"/>
    </source>
</evidence>
<feature type="transmembrane region" description="Helical" evidence="12">
    <location>
        <begin position="320"/>
        <end position="344"/>
    </location>
</feature>
<evidence type="ECO:0000256" key="6">
    <source>
        <dbReference type="ARBA" id="ARBA00022989"/>
    </source>
</evidence>
<keyword evidence="7" id="KW-0915">Sodium</keyword>
<feature type="non-terminal residue" evidence="13">
    <location>
        <position position="1"/>
    </location>
</feature>
<comment type="subcellular location">
    <subcellularLocation>
        <location evidence="1">Cell membrane</location>
        <topology evidence="1">Multi-pass membrane protein</topology>
    </subcellularLocation>
</comment>
<feature type="transmembrane region" description="Helical" evidence="12">
    <location>
        <begin position="235"/>
        <end position="258"/>
    </location>
</feature>
<name>A0A1B6C5U6_9HEMI</name>
<dbReference type="EMBL" id="GEDC01028698">
    <property type="protein sequence ID" value="JAS08600.1"/>
    <property type="molecule type" value="Transcribed_RNA"/>
</dbReference>
<dbReference type="GO" id="GO:0005886">
    <property type="term" value="C:plasma membrane"/>
    <property type="evidence" value="ECO:0007669"/>
    <property type="project" value="UniProtKB-SubCell"/>
</dbReference>
<keyword evidence="8" id="KW-0406">Ion transport</keyword>
<feature type="transmembrane region" description="Helical" evidence="12">
    <location>
        <begin position="53"/>
        <end position="75"/>
    </location>
</feature>
<evidence type="ECO:0000256" key="3">
    <source>
        <dbReference type="ARBA" id="ARBA00022448"/>
    </source>
</evidence>
<comment type="similarity">
    <text evidence="2 11">Belongs to the sodium:solute symporter (SSF) (TC 2.A.21) family.</text>
</comment>
<feature type="transmembrane region" description="Helical" evidence="12">
    <location>
        <begin position="450"/>
        <end position="471"/>
    </location>
</feature>
<dbReference type="InterPro" id="IPR001734">
    <property type="entry name" value="Na/solute_symporter"/>
</dbReference>